<gene>
    <name evidence="1" type="ORF">DILT_LOCUS1240</name>
</gene>
<dbReference type="AlphaFoldDB" id="A0A3P6QFY2"/>
<dbReference type="Proteomes" id="UP000281553">
    <property type="component" value="Unassembled WGS sequence"/>
</dbReference>
<dbReference type="EMBL" id="UYRU01007786">
    <property type="protein sequence ID" value="VDK41433.1"/>
    <property type="molecule type" value="Genomic_DNA"/>
</dbReference>
<keyword evidence="2" id="KW-1185">Reference proteome</keyword>
<reference evidence="1 2" key="1">
    <citation type="submission" date="2018-11" db="EMBL/GenBank/DDBJ databases">
        <authorList>
            <consortium name="Pathogen Informatics"/>
        </authorList>
    </citation>
    <scope>NUCLEOTIDE SEQUENCE [LARGE SCALE GENOMIC DNA]</scope>
</reference>
<organism evidence="1 2">
    <name type="scientific">Dibothriocephalus latus</name>
    <name type="common">Fish tapeworm</name>
    <name type="synonym">Diphyllobothrium latum</name>
    <dbReference type="NCBI Taxonomy" id="60516"/>
    <lineage>
        <taxon>Eukaryota</taxon>
        <taxon>Metazoa</taxon>
        <taxon>Spiralia</taxon>
        <taxon>Lophotrochozoa</taxon>
        <taxon>Platyhelminthes</taxon>
        <taxon>Cestoda</taxon>
        <taxon>Eucestoda</taxon>
        <taxon>Diphyllobothriidea</taxon>
        <taxon>Diphyllobothriidae</taxon>
        <taxon>Dibothriocephalus</taxon>
    </lineage>
</organism>
<name>A0A3P6QFY2_DIBLA</name>
<sequence>MSPDSGEPIGVPFFCSYTLSFRVKKGLKTQLEEAEDFRSLELLLSPLIFFKRKAVNSGDNQCG</sequence>
<proteinExistence type="predicted"/>
<evidence type="ECO:0000313" key="2">
    <source>
        <dbReference type="Proteomes" id="UP000281553"/>
    </source>
</evidence>
<protein>
    <submittedName>
        <fullName evidence="1">Uncharacterized protein</fullName>
    </submittedName>
</protein>
<evidence type="ECO:0000313" key="1">
    <source>
        <dbReference type="EMBL" id="VDK41433.1"/>
    </source>
</evidence>
<accession>A0A3P6QFY2</accession>